<name>A0A7W7RB16_KITKI</name>
<organism evidence="2 3">
    <name type="scientific">Kitasatospora kifunensis</name>
    <name type="common">Streptomyces kifunensis</name>
    <dbReference type="NCBI Taxonomy" id="58351"/>
    <lineage>
        <taxon>Bacteria</taxon>
        <taxon>Bacillati</taxon>
        <taxon>Actinomycetota</taxon>
        <taxon>Actinomycetes</taxon>
        <taxon>Kitasatosporales</taxon>
        <taxon>Streptomycetaceae</taxon>
        <taxon>Kitasatospora</taxon>
    </lineage>
</organism>
<protein>
    <recommendedName>
        <fullName evidence="1">Knr4/Smi1-like domain-containing protein</fullName>
    </recommendedName>
</protein>
<proteinExistence type="predicted"/>
<dbReference type="SUPFAM" id="SSF160631">
    <property type="entry name" value="SMI1/KNR4-like"/>
    <property type="match status" value="1"/>
</dbReference>
<dbReference type="InterPro" id="IPR018958">
    <property type="entry name" value="Knr4/Smi1-like_dom"/>
</dbReference>
<reference evidence="2 3" key="1">
    <citation type="submission" date="2020-08" db="EMBL/GenBank/DDBJ databases">
        <title>Sequencing the genomes of 1000 actinobacteria strains.</title>
        <authorList>
            <person name="Klenk H.-P."/>
        </authorList>
    </citation>
    <scope>NUCLEOTIDE SEQUENCE [LARGE SCALE GENOMIC DNA]</scope>
    <source>
        <strain evidence="2 3">DSM 41654</strain>
    </source>
</reference>
<gene>
    <name evidence="2" type="ORF">FHR34_007726</name>
</gene>
<comment type="caution">
    <text evidence="2">The sequence shown here is derived from an EMBL/GenBank/DDBJ whole genome shotgun (WGS) entry which is preliminary data.</text>
</comment>
<accession>A0A7W7RB16</accession>
<feature type="domain" description="Knr4/Smi1-like" evidence="1">
    <location>
        <begin position="4"/>
        <end position="176"/>
    </location>
</feature>
<dbReference type="AlphaFoldDB" id="A0A7W7RB16"/>
<evidence type="ECO:0000259" key="1">
    <source>
        <dbReference type="SMART" id="SM00860"/>
    </source>
</evidence>
<dbReference type="Gene3D" id="3.40.1580.10">
    <property type="entry name" value="SMI1/KNR4-like"/>
    <property type="match status" value="1"/>
</dbReference>
<dbReference type="EMBL" id="JACHJV010000003">
    <property type="protein sequence ID" value="MBB4928629.1"/>
    <property type="molecule type" value="Genomic_DNA"/>
</dbReference>
<keyword evidence="3" id="KW-1185">Reference proteome</keyword>
<dbReference type="RefSeq" id="WP_184946124.1">
    <property type="nucleotide sequence ID" value="NZ_JACHJV010000003.1"/>
</dbReference>
<evidence type="ECO:0000313" key="2">
    <source>
        <dbReference type="EMBL" id="MBB4928629.1"/>
    </source>
</evidence>
<dbReference type="InterPro" id="IPR037883">
    <property type="entry name" value="Knr4/Smi1-like_sf"/>
</dbReference>
<dbReference type="SMART" id="SM00860">
    <property type="entry name" value="SMI1_KNR4"/>
    <property type="match status" value="1"/>
</dbReference>
<sequence>MEPALCEAEVASAEEELGISLPSAYRTFLLEVGAGGAGAHYGIFPLRHDKEGWHWDEGRSYRSDNTLLAQAFPSAAERTRRQEELNAREPAEQDFPDHRSYLAAFHAWDDEWEQLDASMTAGAIHLSHQGCGYFTWLVVNGPERDTLFTDPRAADRTLEPLTAGPHRVDFGGWYLSQLTRATSEAQRGPRQLASRRRVRE</sequence>
<dbReference type="Proteomes" id="UP000540506">
    <property type="component" value="Unassembled WGS sequence"/>
</dbReference>
<dbReference type="Pfam" id="PF09346">
    <property type="entry name" value="SMI1_KNR4"/>
    <property type="match status" value="1"/>
</dbReference>
<evidence type="ECO:0000313" key="3">
    <source>
        <dbReference type="Proteomes" id="UP000540506"/>
    </source>
</evidence>